<dbReference type="GO" id="GO:0003723">
    <property type="term" value="F:RNA binding"/>
    <property type="evidence" value="ECO:0007669"/>
    <property type="project" value="InterPro"/>
</dbReference>
<feature type="repeat" description="PPR" evidence="2">
    <location>
        <begin position="5"/>
        <end position="39"/>
    </location>
</feature>
<dbReference type="PROSITE" id="PS51375">
    <property type="entry name" value="PPR"/>
    <property type="match status" value="1"/>
</dbReference>
<dbReference type="AlphaFoldDB" id="A0A392V554"/>
<evidence type="ECO:0000313" key="3">
    <source>
        <dbReference type="EMBL" id="MCI82543.1"/>
    </source>
</evidence>
<keyword evidence="1" id="KW-0677">Repeat</keyword>
<dbReference type="InterPro" id="IPR046960">
    <property type="entry name" value="PPR_At4g14850-like_plant"/>
</dbReference>
<dbReference type="PANTHER" id="PTHR47926:SF411">
    <property type="entry name" value="PENTATRICOPEPTIDE REPEAT-CONTAINING PROTEIN"/>
    <property type="match status" value="1"/>
</dbReference>
<dbReference type="InterPro" id="IPR011990">
    <property type="entry name" value="TPR-like_helical_dom_sf"/>
</dbReference>
<dbReference type="Gene3D" id="1.25.40.10">
    <property type="entry name" value="Tetratricopeptide repeat domain"/>
    <property type="match status" value="1"/>
</dbReference>
<comment type="caution">
    <text evidence="3">The sequence shown here is derived from an EMBL/GenBank/DDBJ whole genome shotgun (WGS) entry which is preliminary data.</text>
</comment>
<reference evidence="3 4" key="1">
    <citation type="journal article" date="2018" name="Front. Plant Sci.">
        <title>Red Clover (Trifolium pratense) and Zigzag Clover (T. medium) - A Picture of Genomic Similarities and Differences.</title>
        <authorList>
            <person name="Dluhosova J."/>
            <person name="Istvanek J."/>
            <person name="Nedelnik J."/>
            <person name="Repkova J."/>
        </authorList>
    </citation>
    <scope>NUCLEOTIDE SEQUENCE [LARGE SCALE GENOMIC DNA]</scope>
    <source>
        <strain evidence="4">cv. 10/8</strain>
        <tissue evidence="3">Leaf</tissue>
    </source>
</reference>
<protein>
    <submittedName>
        <fullName evidence="3">Pentatricopeptide repeat-containing protein</fullName>
    </submittedName>
</protein>
<name>A0A392V554_9FABA</name>
<dbReference type="Pfam" id="PF01535">
    <property type="entry name" value="PPR"/>
    <property type="match status" value="1"/>
</dbReference>
<keyword evidence="4" id="KW-1185">Reference proteome</keyword>
<dbReference type="NCBIfam" id="TIGR00756">
    <property type="entry name" value="PPR"/>
    <property type="match status" value="1"/>
</dbReference>
<sequence>MPERNLVSWKAMILGYARNGDCRKALKLMYRMRAEGFVVDDYILATVLTACGGI</sequence>
<evidence type="ECO:0000313" key="4">
    <source>
        <dbReference type="Proteomes" id="UP000265520"/>
    </source>
</evidence>
<dbReference type="GO" id="GO:0009451">
    <property type="term" value="P:RNA modification"/>
    <property type="evidence" value="ECO:0007669"/>
    <property type="project" value="InterPro"/>
</dbReference>
<dbReference type="Proteomes" id="UP000265520">
    <property type="component" value="Unassembled WGS sequence"/>
</dbReference>
<evidence type="ECO:0000256" key="1">
    <source>
        <dbReference type="ARBA" id="ARBA00022737"/>
    </source>
</evidence>
<proteinExistence type="predicted"/>
<dbReference type="InterPro" id="IPR002885">
    <property type="entry name" value="PPR_rpt"/>
</dbReference>
<evidence type="ECO:0000256" key="2">
    <source>
        <dbReference type="PROSITE-ProRule" id="PRU00708"/>
    </source>
</evidence>
<organism evidence="3 4">
    <name type="scientific">Trifolium medium</name>
    <dbReference type="NCBI Taxonomy" id="97028"/>
    <lineage>
        <taxon>Eukaryota</taxon>
        <taxon>Viridiplantae</taxon>
        <taxon>Streptophyta</taxon>
        <taxon>Embryophyta</taxon>
        <taxon>Tracheophyta</taxon>
        <taxon>Spermatophyta</taxon>
        <taxon>Magnoliopsida</taxon>
        <taxon>eudicotyledons</taxon>
        <taxon>Gunneridae</taxon>
        <taxon>Pentapetalae</taxon>
        <taxon>rosids</taxon>
        <taxon>fabids</taxon>
        <taxon>Fabales</taxon>
        <taxon>Fabaceae</taxon>
        <taxon>Papilionoideae</taxon>
        <taxon>50 kb inversion clade</taxon>
        <taxon>NPAAA clade</taxon>
        <taxon>Hologalegina</taxon>
        <taxon>IRL clade</taxon>
        <taxon>Trifolieae</taxon>
        <taxon>Trifolium</taxon>
    </lineage>
</organism>
<dbReference type="PANTHER" id="PTHR47926">
    <property type="entry name" value="PENTATRICOPEPTIDE REPEAT-CONTAINING PROTEIN"/>
    <property type="match status" value="1"/>
</dbReference>
<feature type="non-terminal residue" evidence="3">
    <location>
        <position position="54"/>
    </location>
</feature>
<accession>A0A392V554</accession>
<dbReference type="EMBL" id="LXQA011046134">
    <property type="protein sequence ID" value="MCI82543.1"/>
    <property type="molecule type" value="Genomic_DNA"/>
</dbReference>